<evidence type="ECO:0000313" key="2">
    <source>
        <dbReference type="Proteomes" id="UP000008084"/>
    </source>
</evidence>
<proteinExistence type="predicted"/>
<evidence type="ECO:0000313" key="1">
    <source>
        <dbReference type="EMBL" id="CBY28884.1"/>
    </source>
</evidence>
<dbReference type="EMBL" id="FR729477">
    <property type="protein sequence ID" value="CBY28884.1"/>
    <property type="molecule type" value="Genomic_DNA"/>
</dbReference>
<accession>A0A0H3P0R7</accession>
<reference evidence="1 2" key="1">
    <citation type="journal article" date="2011" name="J. Bacteriol.">
        <title>Complete genome sequence of Yersinia enterocolitica subsp. palearctica serogroup O:3.</title>
        <authorList>
            <person name="Batzilla J."/>
            <person name="Hoper D."/>
            <person name="Antonenka U."/>
            <person name="Heesemann J."/>
            <person name="Rakin A."/>
        </authorList>
    </citation>
    <scope>NUCLEOTIDE SEQUENCE [LARGE SCALE GENOMIC DNA]</scope>
    <source>
        <strain evidence="2">DSM 13030 / CIP 106945 / Y11</strain>
    </source>
</reference>
<organism evidence="1 2">
    <name type="scientific">Yersinia enterocolitica subsp. palearctica serotype O:3 (strain DSM 13030 / CIP 106945 / Y11)</name>
    <dbReference type="NCBI Taxonomy" id="930944"/>
    <lineage>
        <taxon>Bacteria</taxon>
        <taxon>Pseudomonadati</taxon>
        <taxon>Pseudomonadota</taxon>
        <taxon>Gammaproteobacteria</taxon>
        <taxon>Enterobacterales</taxon>
        <taxon>Yersiniaceae</taxon>
        <taxon>Yersinia</taxon>
    </lineage>
</organism>
<dbReference type="Proteomes" id="UP000008084">
    <property type="component" value="Chromosome"/>
</dbReference>
<dbReference type="KEGG" id="yey:Y11_36461"/>
<dbReference type="AlphaFoldDB" id="A0A0H3P0R7"/>
<protein>
    <submittedName>
        <fullName evidence="1">Uncharacterized protein</fullName>
    </submittedName>
</protein>
<sequence>MVQAHVGFLLSNQKWSAGYYSQVLSEFLSFSLLDDGDIA</sequence>
<dbReference type="HOGENOM" id="CLU_3319583_0_0_6"/>
<gene>
    <name evidence="1" type="ordered locus">Y11_36461</name>
</gene>
<dbReference type="PATRIC" id="fig|930944.6.peg.3629"/>
<name>A0A0H3P0R7_YERE1</name>